<evidence type="ECO:0000313" key="3">
    <source>
        <dbReference type="Proteomes" id="UP001515480"/>
    </source>
</evidence>
<name>A0AB34IHX8_PRYPA</name>
<comment type="caution">
    <text evidence="2">The sequence shown here is derived from an EMBL/GenBank/DDBJ whole genome shotgun (WGS) entry which is preliminary data.</text>
</comment>
<evidence type="ECO:0000313" key="2">
    <source>
        <dbReference type="EMBL" id="KAL1498491.1"/>
    </source>
</evidence>
<sequence>MTLPRLPSVRRGSDGSDPKMIARLEHIRATRSERLRELSWQGLASNSRSSRFQVARSSLLRSVENRPAGVSGLDALVDDFNSSIRNWEHEGKHVRCPSRSEPRGTARRASTSCLPSSSALLSMH</sequence>
<feature type="compositionally biased region" description="Polar residues" evidence="1">
    <location>
        <begin position="108"/>
        <end position="124"/>
    </location>
</feature>
<feature type="compositionally biased region" description="Basic and acidic residues" evidence="1">
    <location>
        <begin position="91"/>
        <end position="104"/>
    </location>
</feature>
<protein>
    <submittedName>
        <fullName evidence="2">Uncharacterized protein</fullName>
    </submittedName>
</protein>
<dbReference type="EMBL" id="JBGBPQ010000027">
    <property type="protein sequence ID" value="KAL1498491.1"/>
    <property type="molecule type" value="Genomic_DNA"/>
</dbReference>
<evidence type="ECO:0000256" key="1">
    <source>
        <dbReference type="SAM" id="MobiDB-lite"/>
    </source>
</evidence>
<dbReference type="Proteomes" id="UP001515480">
    <property type="component" value="Unassembled WGS sequence"/>
</dbReference>
<feature type="region of interest" description="Disordered" evidence="1">
    <location>
        <begin position="91"/>
        <end position="124"/>
    </location>
</feature>
<feature type="region of interest" description="Disordered" evidence="1">
    <location>
        <begin position="1"/>
        <end position="21"/>
    </location>
</feature>
<accession>A0AB34IHX8</accession>
<organism evidence="2 3">
    <name type="scientific">Prymnesium parvum</name>
    <name type="common">Toxic golden alga</name>
    <dbReference type="NCBI Taxonomy" id="97485"/>
    <lineage>
        <taxon>Eukaryota</taxon>
        <taxon>Haptista</taxon>
        <taxon>Haptophyta</taxon>
        <taxon>Prymnesiophyceae</taxon>
        <taxon>Prymnesiales</taxon>
        <taxon>Prymnesiaceae</taxon>
        <taxon>Prymnesium</taxon>
    </lineage>
</organism>
<proteinExistence type="predicted"/>
<dbReference type="AlphaFoldDB" id="A0AB34IHX8"/>
<gene>
    <name evidence="2" type="ORF">AB1Y20_013816</name>
</gene>
<reference evidence="2 3" key="1">
    <citation type="journal article" date="2024" name="Science">
        <title>Giant polyketide synthase enzymes in the biosynthesis of giant marine polyether toxins.</title>
        <authorList>
            <person name="Fallon T.R."/>
            <person name="Shende V.V."/>
            <person name="Wierzbicki I.H."/>
            <person name="Pendleton A.L."/>
            <person name="Watervoot N.F."/>
            <person name="Auber R.P."/>
            <person name="Gonzalez D.J."/>
            <person name="Wisecaver J.H."/>
            <person name="Moore B.S."/>
        </authorList>
    </citation>
    <scope>NUCLEOTIDE SEQUENCE [LARGE SCALE GENOMIC DNA]</scope>
    <source>
        <strain evidence="2 3">12B1</strain>
    </source>
</reference>
<keyword evidence="3" id="KW-1185">Reference proteome</keyword>
<feature type="compositionally biased region" description="Basic and acidic residues" evidence="1">
    <location>
        <begin position="11"/>
        <end position="21"/>
    </location>
</feature>